<keyword evidence="5 24" id="KW-0768">Sushi</keyword>
<evidence type="ECO:0000256" key="9">
    <source>
        <dbReference type="ARBA" id="ARBA00022734"/>
    </source>
</evidence>
<accession>A0AA47MVP1</accession>
<reference evidence="29" key="1">
    <citation type="journal article" date="2023" name="Front. Mar. Sci.">
        <title>A new Merluccius polli reference genome to investigate the effects of global change in West African waters.</title>
        <authorList>
            <person name="Mateo J.L."/>
            <person name="Blanco-Fernandez C."/>
            <person name="Garcia-Vazquez E."/>
            <person name="Machado-Schiaffino G."/>
        </authorList>
    </citation>
    <scope>NUCLEOTIDE SEQUENCE</scope>
    <source>
        <strain evidence="29">C29</strain>
        <tissue evidence="29">Fin</tissue>
    </source>
</reference>
<dbReference type="PANTHER" id="PTHR19325:SF493">
    <property type="entry name" value="E-SELECTIN"/>
    <property type="match status" value="1"/>
</dbReference>
<evidence type="ECO:0000256" key="14">
    <source>
        <dbReference type="ARBA" id="ARBA00023136"/>
    </source>
</evidence>
<keyword evidence="14 25" id="KW-0472">Membrane</keyword>
<feature type="disulfide bond" evidence="24">
    <location>
        <begin position="1096"/>
        <end position="1123"/>
    </location>
</feature>
<dbReference type="InterPro" id="IPR002396">
    <property type="entry name" value="Selectin_superfamily"/>
</dbReference>
<feature type="domain" description="Sushi" evidence="28">
    <location>
        <begin position="169"/>
        <end position="231"/>
    </location>
</feature>
<feature type="domain" description="Sushi" evidence="28">
    <location>
        <begin position="877"/>
        <end position="938"/>
    </location>
</feature>
<dbReference type="Pfam" id="PF00084">
    <property type="entry name" value="Sushi"/>
    <property type="match status" value="14"/>
</dbReference>
<dbReference type="InterPro" id="IPR000742">
    <property type="entry name" value="EGF"/>
</dbReference>
<evidence type="ECO:0000256" key="12">
    <source>
        <dbReference type="ARBA" id="ARBA00022889"/>
    </source>
</evidence>
<feature type="disulfide bond" evidence="24">
    <location>
        <begin position="909"/>
        <end position="936"/>
    </location>
</feature>
<evidence type="ECO:0000256" key="4">
    <source>
        <dbReference type="ARBA" id="ARBA00022536"/>
    </source>
</evidence>
<dbReference type="PROSITE" id="PS50923">
    <property type="entry name" value="SUSHI"/>
    <property type="match status" value="13"/>
</dbReference>
<feature type="disulfide bond" evidence="24">
    <location>
        <begin position="847"/>
        <end position="874"/>
    </location>
</feature>
<dbReference type="PANTHER" id="PTHR19325">
    <property type="entry name" value="COMPLEMENT COMPONENT-RELATED SUSHI DOMAIN-CONTAINING"/>
    <property type="match status" value="1"/>
</dbReference>
<dbReference type="EMBL" id="JAOPHQ010002296">
    <property type="protein sequence ID" value="KAK0147553.1"/>
    <property type="molecule type" value="Genomic_DNA"/>
</dbReference>
<dbReference type="GO" id="GO:0007155">
    <property type="term" value="P:cell adhesion"/>
    <property type="evidence" value="ECO:0007669"/>
    <property type="project" value="UniProtKB-KW"/>
</dbReference>
<feature type="disulfide bond" evidence="24">
    <location>
        <begin position="661"/>
        <end position="688"/>
    </location>
</feature>
<feature type="domain" description="Sushi" evidence="28">
    <location>
        <begin position="505"/>
        <end position="566"/>
    </location>
</feature>
<feature type="disulfide bond" evidence="24">
    <location>
        <begin position="537"/>
        <end position="564"/>
    </location>
</feature>
<evidence type="ECO:0000256" key="6">
    <source>
        <dbReference type="ARBA" id="ARBA00022692"/>
    </source>
</evidence>
<evidence type="ECO:0000259" key="26">
    <source>
        <dbReference type="PROSITE" id="PS50026"/>
    </source>
</evidence>
<keyword evidence="6 25" id="KW-0812">Transmembrane</keyword>
<organism evidence="29 30">
    <name type="scientific">Merluccius polli</name>
    <name type="common">Benguela hake</name>
    <name type="synonym">Merluccius cadenati</name>
    <dbReference type="NCBI Taxonomy" id="89951"/>
    <lineage>
        <taxon>Eukaryota</taxon>
        <taxon>Metazoa</taxon>
        <taxon>Chordata</taxon>
        <taxon>Craniata</taxon>
        <taxon>Vertebrata</taxon>
        <taxon>Euteleostomi</taxon>
        <taxon>Actinopterygii</taxon>
        <taxon>Neopterygii</taxon>
        <taxon>Teleostei</taxon>
        <taxon>Neoteleostei</taxon>
        <taxon>Acanthomorphata</taxon>
        <taxon>Zeiogadaria</taxon>
        <taxon>Gadariae</taxon>
        <taxon>Gadiformes</taxon>
        <taxon>Gadoidei</taxon>
        <taxon>Merlucciidae</taxon>
        <taxon>Merluccius</taxon>
    </lineage>
</organism>
<comment type="caution">
    <text evidence="29">The sequence shown here is derived from an EMBL/GenBank/DDBJ whole genome shotgun (WGS) entry which is preliminary data.</text>
</comment>
<feature type="domain" description="Sushi" evidence="28">
    <location>
        <begin position="815"/>
        <end position="876"/>
    </location>
</feature>
<evidence type="ECO:0000256" key="15">
    <source>
        <dbReference type="ARBA" id="ARBA00023157"/>
    </source>
</evidence>
<keyword evidence="3" id="KW-1003">Cell membrane</keyword>
<feature type="domain" description="EGF-like" evidence="26">
    <location>
        <begin position="136"/>
        <end position="172"/>
    </location>
</feature>
<evidence type="ECO:0000256" key="7">
    <source>
        <dbReference type="ARBA" id="ARBA00022723"/>
    </source>
</evidence>
<feature type="domain" description="EGF-like" evidence="26">
    <location>
        <begin position="352"/>
        <end position="388"/>
    </location>
</feature>
<evidence type="ECO:0000256" key="17">
    <source>
        <dbReference type="ARBA" id="ARBA00038738"/>
    </source>
</evidence>
<feature type="disulfide bond" evidence="24">
    <location>
        <begin position="1033"/>
        <end position="1060"/>
    </location>
</feature>
<keyword evidence="7" id="KW-0479">Metal-binding</keyword>
<evidence type="ECO:0000256" key="5">
    <source>
        <dbReference type="ARBA" id="ARBA00022659"/>
    </source>
</evidence>
<proteinExistence type="inferred from homology"/>
<evidence type="ECO:0000259" key="27">
    <source>
        <dbReference type="PROSITE" id="PS50041"/>
    </source>
</evidence>
<gene>
    <name evidence="29" type="primary">SELP_0</name>
    <name evidence="29" type="ORF">N1851_012982</name>
</gene>
<feature type="domain" description="Sushi" evidence="28">
    <location>
        <begin position="1063"/>
        <end position="1125"/>
    </location>
</feature>
<feature type="disulfide bond" evidence="24">
    <location>
        <begin position="423"/>
        <end position="450"/>
    </location>
</feature>
<feature type="domain" description="Sushi" evidence="28">
    <location>
        <begin position="1001"/>
        <end position="1062"/>
    </location>
</feature>
<keyword evidence="9" id="KW-0430">Lectin</keyword>
<keyword evidence="15 23" id="KW-1015">Disulfide bond</keyword>
<comment type="caution">
    <text evidence="23">Lacks conserved residue(s) required for the propagation of feature annotation.</text>
</comment>
<comment type="similarity">
    <text evidence="2">Belongs to the selectin/LECAM family.</text>
</comment>
<dbReference type="InterPro" id="IPR000436">
    <property type="entry name" value="Sushi_SCR_CCP_dom"/>
</dbReference>
<evidence type="ECO:0000256" key="22">
    <source>
        <dbReference type="ARBA" id="ARBA00045695"/>
    </source>
</evidence>
<evidence type="ECO:0000313" key="29">
    <source>
        <dbReference type="EMBL" id="KAK0147553.1"/>
    </source>
</evidence>
<evidence type="ECO:0000256" key="24">
    <source>
        <dbReference type="PROSITE-ProRule" id="PRU00302"/>
    </source>
</evidence>
<evidence type="ECO:0000256" key="25">
    <source>
        <dbReference type="SAM" id="Phobius"/>
    </source>
</evidence>
<evidence type="ECO:0000313" key="30">
    <source>
        <dbReference type="Proteomes" id="UP001174136"/>
    </source>
</evidence>
<dbReference type="PRINTS" id="PR00343">
    <property type="entry name" value="SELECTIN"/>
</dbReference>
<dbReference type="GO" id="GO:0005886">
    <property type="term" value="C:plasma membrane"/>
    <property type="evidence" value="ECO:0007669"/>
    <property type="project" value="UniProtKB-SubCell"/>
</dbReference>
<dbReference type="InterPro" id="IPR050350">
    <property type="entry name" value="Compl-Cell_Adhes-Reg"/>
</dbReference>
<dbReference type="SMART" id="SM00181">
    <property type="entry name" value="EGF"/>
    <property type="match status" value="2"/>
</dbReference>
<sequence>MRSTGYLAGRAHGWEYKFNASKAMNWTDARAWCQNLYTDMVVIQSQVENDYLVSLLPNQTQAPYYWIGITKIHKNDNWTWVGDNSTWISDQVWAYNEPNNNHSNEFCVELYVNNDVKKRGKWNDEKCSSRKYPVCYQAQCNQTSCNNRGRCLETINNTTCICDSSFEGDRCQTVVVAFRPLYGHLNCSDQRNAFNSTCHVGCSSGFLLLRSAEVTCSSDGNWHGLRPICIRGAHAWTYHYSINPLRSWNSAQKWCQQHYTDMVAIQNQGEITYLNWMLPFNPSYYWIGIRKVAGVWTWVGTNRSLMREAENWAVGEPNNAYEDCVEMYIKRDKDMAKWNDATCGKEKGTVCYTASCLEGSCGIHADCVETIGNFTCKCHPGFLSPSCEEAVTCDTLSDPEQGHLQCYDSYGPFHFNSTCQFHCDLGYHMEGPAWLQCQASGHWDHPAPVCQVEQCPALNQTTDRLLMTCNHPIAPSSYNSTCEFSCEEGFELSGQSWTECNLAVIACAPISPPAMGNMTCVNSLAPFSFGSSCSFNCLEGYTLASNSTLACLASGQWSQPRPTCTAMRCRALSAPPHGSLSCSNPHGAFSFSSRCALTCDEGFLHNGTAHTECSSLGTWSQEVPRCLAMRCRALSAPPHGSLSCSNPHGAFSFSSRCALTCDEGFLHNGTAHTECSSLGTWSQEVPRCLAMRCRALSAPPHGSLSCSNPHGAFSFSSRCALTCDEGFLHNGTAHTECSSLGTWSQEVPRCLAMRCRALSAPPHGSLSCSNPHGAFSFSSRCALTCDEGFLHNGTAHTECSSLGTWSQEVPRCLAMRCRALSAPPHGSLSCSNPHGAFSFSSRCALTCDEGFLHNGTAHTECSSLGTWSQEVPRCLAMRCRALSAPPHGSLSCSNPHGAFSFSSRCALTCDEGFLHNGTAHTECSSLGTWSQEVPRCLAMRCRALSAPPHGSLSCSNPHGAFSFSSRCALTCDEGFLHNGTAHTECSSLGTWSQEVPRCLAMRCRALSAPPHGSLSCSNPHGAFSFSSRCALTCDEGFLHNGTAHTECSSLGTWSQEVPRCLARSCPLLADAPHRGWMNCSHPYSSFSYGSHCDLGCSEGFWLRGTSGIACNTSGDWSREMPTCQVVQCEAGWLAGLPASPLSLNCSHPLGNFSFGTLCRFSCEGGYSLNGTEELHCSSNGLWSSALPTCAEEGMPLWSAALLYSAGTASSLVLLLSAVGLGLLAAKRRRKNATMTVRGEVGVLHGVEAVDWSEERGVPQGEALSVSQRTQNVPFQSVAIQTFWDK</sequence>
<keyword evidence="12" id="KW-0130">Cell adhesion</keyword>
<feature type="disulfide bond" evidence="24">
    <location>
        <begin position="723"/>
        <end position="750"/>
    </location>
</feature>
<dbReference type="SUPFAM" id="SSF57535">
    <property type="entry name" value="Complement control module/SCR domain"/>
    <property type="match status" value="14"/>
</dbReference>
<evidence type="ECO:0000256" key="21">
    <source>
        <dbReference type="ARBA" id="ARBA00043124"/>
    </source>
</evidence>
<dbReference type="InterPro" id="IPR016186">
    <property type="entry name" value="C-type_lectin-like/link_sf"/>
</dbReference>
<evidence type="ECO:0000256" key="18">
    <source>
        <dbReference type="ARBA" id="ARBA00040812"/>
    </source>
</evidence>
<feature type="disulfide bond" evidence="24">
    <location>
        <begin position="1162"/>
        <end position="1189"/>
    </location>
</feature>
<keyword evidence="13 25" id="KW-1133">Transmembrane helix</keyword>
<dbReference type="CDD" id="cd00033">
    <property type="entry name" value="CCP"/>
    <property type="match status" value="13"/>
</dbReference>
<keyword evidence="11" id="KW-0106">Calcium</keyword>
<comment type="function">
    <text evidence="22">Cell-surface glycoprotein having a role in immunoadhesion. Mediates in the adhesion of blood neutrophils in cytokine-activated endothelium through interaction with SELPLG/PSGL1. May have a role in capillary morphogenesis.</text>
</comment>
<dbReference type="FunFam" id="3.10.100.10:FF:000007">
    <property type="entry name" value="L-selectin"/>
    <property type="match status" value="1"/>
</dbReference>
<dbReference type="InterPro" id="IPR018378">
    <property type="entry name" value="C-type_lectin_CS"/>
</dbReference>
<dbReference type="PROSITE" id="PS50041">
    <property type="entry name" value="C_TYPE_LECTIN_2"/>
    <property type="match status" value="2"/>
</dbReference>
<dbReference type="PROSITE" id="PS01186">
    <property type="entry name" value="EGF_2"/>
    <property type="match status" value="1"/>
</dbReference>
<dbReference type="CDD" id="cd03592">
    <property type="entry name" value="CLECT_selectins_like"/>
    <property type="match status" value="1"/>
</dbReference>
<dbReference type="Proteomes" id="UP001174136">
    <property type="component" value="Unassembled WGS sequence"/>
</dbReference>
<feature type="disulfide bond" evidence="23">
    <location>
        <begin position="162"/>
        <end position="171"/>
    </location>
</feature>
<evidence type="ECO:0000256" key="19">
    <source>
        <dbReference type="ARBA" id="ARBA00041401"/>
    </source>
</evidence>
<feature type="domain" description="Sushi" evidence="28">
    <location>
        <begin position="1126"/>
        <end position="1191"/>
    </location>
</feature>
<feature type="domain" description="Sushi" evidence="28">
    <location>
        <begin position="391"/>
        <end position="452"/>
    </location>
</feature>
<dbReference type="InterPro" id="IPR035976">
    <property type="entry name" value="Sushi/SCR/CCP_sf"/>
</dbReference>
<evidence type="ECO:0000256" key="3">
    <source>
        <dbReference type="ARBA" id="ARBA00022475"/>
    </source>
</evidence>
<dbReference type="GO" id="GO:0030246">
    <property type="term" value="F:carbohydrate binding"/>
    <property type="evidence" value="ECO:0007669"/>
    <property type="project" value="UniProtKB-KW"/>
</dbReference>
<feature type="domain" description="C-type lectin" evidence="27">
    <location>
        <begin position="233"/>
        <end position="352"/>
    </location>
</feature>
<dbReference type="InterPro" id="IPR001304">
    <property type="entry name" value="C-type_lectin-like"/>
</dbReference>
<evidence type="ECO:0000256" key="2">
    <source>
        <dbReference type="ARBA" id="ARBA00007360"/>
    </source>
</evidence>
<dbReference type="PROSITE" id="PS00022">
    <property type="entry name" value="EGF_1"/>
    <property type="match status" value="1"/>
</dbReference>
<dbReference type="SMART" id="SM00032">
    <property type="entry name" value="CCP"/>
    <property type="match status" value="14"/>
</dbReference>
<dbReference type="CDD" id="cd00054">
    <property type="entry name" value="EGF_CA"/>
    <property type="match status" value="1"/>
</dbReference>
<feature type="domain" description="Sushi" evidence="28">
    <location>
        <begin position="629"/>
        <end position="690"/>
    </location>
</feature>
<evidence type="ECO:0000259" key="28">
    <source>
        <dbReference type="PROSITE" id="PS50923"/>
    </source>
</evidence>
<protein>
    <recommendedName>
        <fullName evidence="18">E-selectin</fullName>
    </recommendedName>
    <alternativeName>
        <fullName evidence="19">CD62 antigen-like family member E</fullName>
    </alternativeName>
    <alternativeName>
        <fullName evidence="20">Endothelial leukocyte adhesion molecule 1</fullName>
    </alternativeName>
    <alternativeName>
        <fullName evidence="21">Leukocyte-endothelial cell adhesion molecule 2</fullName>
    </alternativeName>
</protein>
<feature type="domain" description="Sushi" evidence="28">
    <location>
        <begin position="939"/>
        <end position="1000"/>
    </location>
</feature>
<feature type="domain" description="Sushi" evidence="28">
    <location>
        <begin position="753"/>
        <end position="814"/>
    </location>
</feature>
<dbReference type="Gene3D" id="2.10.70.10">
    <property type="entry name" value="Complement Module, domain 1"/>
    <property type="match status" value="14"/>
</dbReference>
<feature type="domain" description="C-type lectin" evidence="27">
    <location>
        <begin position="11"/>
        <end position="136"/>
    </location>
</feature>
<feature type="domain" description="Sushi" evidence="28">
    <location>
        <begin position="567"/>
        <end position="628"/>
    </location>
</feature>
<dbReference type="InterPro" id="IPR016187">
    <property type="entry name" value="CTDL_fold"/>
</dbReference>
<dbReference type="SUPFAM" id="SSF57196">
    <property type="entry name" value="EGF/Laminin"/>
    <property type="match status" value="1"/>
</dbReference>
<name>A0AA47MVP1_MERPO</name>
<evidence type="ECO:0000256" key="8">
    <source>
        <dbReference type="ARBA" id="ARBA00022729"/>
    </source>
</evidence>
<evidence type="ECO:0000256" key="23">
    <source>
        <dbReference type="PROSITE-ProRule" id="PRU00076"/>
    </source>
</evidence>
<dbReference type="PROSITE" id="PS50026">
    <property type="entry name" value="EGF_3"/>
    <property type="match status" value="2"/>
</dbReference>
<evidence type="ECO:0000256" key="13">
    <source>
        <dbReference type="ARBA" id="ARBA00022989"/>
    </source>
</evidence>
<comment type="subunit">
    <text evidence="17">Interacts with SELPLG/PSGL1 and PODXL2 through the sialyl Lewis X epitope. SELPLG sulfation appears not to be required for this interaction.</text>
</comment>
<feature type="transmembrane region" description="Helical" evidence="25">
    <location>
        <begin position="1196"/>
        <end position="1225"/>
    </location>
</feature>
<keyword evidence="10" id="KW-0677">Repeat</keyword>
<keyword evidence="8" id="KW-0732">Signal</keyword>
<dbReference type="InterPro" id="IPR033991">
    <property type="entry name" value="Selectin_CTLD"/>
</dbReference>
<comment type="subcellular location">
    <subcellularLocation>
        <location evidence="1">Cell membrane</location>
        <topology evidence="1">Single-pass type I membrane protein</topology>
    </subcellularLocation>
</comment>
<evidence type="ECO:0000256" key="1">
    <source>
        <dbReference type="ARBA" id="ARBA00004251"/>
    </source>
</evidence>
<dbReference type="Gene3D" id="2.10.25.10">
    <property type="entry name" value="Laminin"/>
    <property type="match status" value="1"/>
</dbReference>
<feature type="disulfide bond" evidence="24">
    <location>
        <begin position="785"/>
        <end position="812"/>
    </location>
</feature>
<dbReference type="FunFam" id="2.10.70.10:FF:000001">
    <property type="entry name" value="Selectin P"/>
    <property type="match status" value="12"/>
</dbReference>
<evidence type="ECO:0000256" key="10">
    <source>
        <dbReference type="ARBA" id="ARBA00022737"/>
    </source>
</evidence>
<dbReference type="SMART" id="SM00034">
    <property type="entry name" value="CLECT"/>
    <property type="match status" value="2"/>
</dbReference>
<evidence type="ECO:0000256" key="11">
    <source>
        <dbReference type="ARBA" id="ARBA00022837"/>
    </source>
</evidence>
<feature type="domain" description="Sushi" evidence="28">
    <location>
        <begin position="691"/>
        <end position="752"/>
    </location>
</feature>
<keyword evidence="16" id="KW-0325">Glycoprotein</keyword>
<keyword evidence="4 23" id="KW-0245">EGF-like domain</keyword>
<evidence type="ECO:0000256" key="20">
    <source>
        <dbReference type="ARBA" id="ARBA00042113"/>
    </source>
</evidence>
<feature type="disulfide bond" evidence="24">
    <location>
        <begin position="202"/>
        <end position="229"/>
    </location>
</feature>
<feature type="disulfide bond" evidence="24">
    <location>
        <begin position="971"/>
        <end position="998"/>
    </location>
</feature>
<dbReference type="PROSITE" id="PS00615">
    <property type="entry name" value="C_TYPE_LECTIN_1"/>
    <property type="match status" value="1"/>
</dbReference>
<dbReference type="GO" id="GO:0046872">
    <property type="term" value="F:metal ion binding"/>
    <property type="evidence" value="ECO:0007669"/>
    <property type="project" value="UniProtKB-KW"/>
</dbReference>
<feature type="disulfide bond" evidence="23">
    <location>
        <begin position="378"/>
        <end position="387"/>
    </location>
</feature>
<dbReference type="SUPFAM" id="SSF56436">
    <property type="entry name" value="C-type lectin-like"/>
    <property type="match status" value="2"/>
</dbReference>
<feature type="disulfide bond" evidence="24">
    <location>
        <begin position="599"/>
        <end position="626"/>
    </location>
</feature>
<dbReference type="Gene3D" id="3.10.100.10">
    <property type="entry name" value="Mannose-Binding Protein A, subunit A"/>
    <property type="match status" value="2"/>
</dbReference>
<dbReference type="Pfam" id="PF00059">
    <property type="entry name" value="Lectin_C"/>
    <property type="match status" value="2"/>
</dbReference>
<evidence type="ECO:0000256" key="16">
    <source>
        <dbReference type="ARBA" id="ARBA00023180"/>
    </source>
</evidence>
<keyword evidence="30" id="KW-1185">Reference proteome</keyword>